<comment type="similarity">
    <text evidence="1">Belongs to the bacterial solute-binding protein 8 family.</text>
</comment>
<evidence type="ECO:0000256" key="3">
    <source>
        <dbReference type="SAM" id="Coils"/>
    </source>
</evidence>
<dbReference type="EMBL" id="JABTTE010000001">
    <property type="protein sequence ID" value="NSL50479.1"/>
    <property type="molecule type" value="Genomic_DNA"/>
</dbReference>
<organism evidence="6 7">
    <name type="scientific">Calidifontibacillus erzurumensis</name>
    <dbReference type="NCBI Taxonomy" id="2741433"/>
    <lineage>
        <taxon>Bacteria</taxon>
        <taxon>Bacillati</taxon>
        <taxon>Bacillota</taxon>
        <taxon>Bacilli</taxon>
        <taxon>Bacillales</taxon>
        <taxon>Bacillaceae</taxon>
        <taxon>Calidifontibacillus/Schinkia group</taxon>
        <taxon>Calidifontibacillus</taxon>
    </lineage>
</organism>
<evidence type="ECO:0000313" key="6">
    <source>
        <dbReference type="EMBL" id="NSL50479.1"/>
    </source>
</evidence>
<dbReference type="AlphaFoldDB" id="A0A8J8GAZ5"/>
<sequence>MFTLIGCGNMESKNENSQPSKQTESDQQAQSGSFPVTVTDASGSEIKIEKKPTRIVSLMPSNTEIVFALGAGDSVVGVTEWDNYPEEVLEIEKVGGLDFNVEKVLSLKPDLVLAHASSMQNANDYGQIRDIGIPVIVVPNAQSFNEVYESITLIGNAVGANQEAERIIDDMKKRLDVIKEKASKISEDEMKTVWVEIMPEPDLYTTGKGTFIDDILNLIHAKNAAGAYEGWIKFTEEDAILLNPDVILLTYGFYVENPTEKVYQREAWKDVPAVKNKQVFAIDSDKFNRTGPRLIEGVEELASFIYPEVFSK</sequence>
<evidence type="ECO:0000256" key="2">
    <source>
        <dbReference type="ARBA" id="ARBA00022729"/>
    </source>
</evidence>
<feature type="domain" description="Fe/B12 periplasmic-binding" evidence="5">
    <location>
        <begin position="54"/>
        <end position="309"/>
    </location>
</feature>
<dbReference type="SUPFAM" id="SSF53807">
    <property type="entry name" value="Helical backbone' metal receptor"/>
    <property type="match status" value="1"/>
</dbReference>
<keyword evidence="2" id="KW-0732">Signal</keyword>
<dbReference type="PROSITE" id="PS50983">
    <property type="entry name" value="FE_B12_PBP"/>
    <property type="match status" value="1"/>
</dbReference>
<dbReference type="NCBIfam" id="NF038402">
    <property type="entry name" value="TroA_like"/>
    <property type="match status" value="1"/>
</dbReference>
<feature type="region of interest" description="Disordered" evidence="4">
    <location>
        <begin position="7"/>
        <end position="38"/>
    </location>
</feature>
<dbReference type="CDD" id="cd01143">
    <property type="entry name" value="YvrC"/>
    <property type="match status" value="1"/>
</dbReference>
<dbReference type="PANTHER" id="PTHR30535:SF34">
    <property type="entry name" value="MOLYBDATE-BINDING PROTEIN MOLA"/>
    <property type="match status" value="1"/>
</dbReference>
<dbReference type="InterPro" id="IPR002491">
    <property type="entry name" value="ABC_transptr_periplasmic_BD"/>
</dbReference>
<dbReference type="FunFam" id="3.40.50.1980:FF:000035">
    <property type="entry name" value="Iron ABC transporter substrate-binding protein"/>
    <property type="match status" value="1"/>
</dbReference>
<protein>
    <submittedName>
        <fullName evidence="6">ABC transporter substrate-binding protein</fullName>
    </submittedName>
</protein>
<proteinExistence type="inferred from homology"/>
<reference evidence="6" key="1">
    <citation type="submission" date="2020-06" db="EMBL/GenBank/DDBJ databases">
        <title>A novel thermopfilic bacterium from Erzurum, Turkey.</title>
        <authorList>
            <person name="Adiguzel A."/>
            <person name="Ay H."/>
            <person name="Baltaci M.O."/>
        </authorList>
    </citation>
    <scope>NUCLEOTIDE SEQUENCE</scope>
    <source>
        <strain evidence="6">P2</strain>
    </source>
</reference>
<keyword evidence="7" id="KW-1185">Reference proteome</keyword>
<keyword evidence="3" id="KW-0175">Coiled coil</keyword>
<comment type="caution">
    <text evidence="6">The sequence shown here is derived from an EMBL/GenBank/DDBJ whole genome shotgun (WGS) entry which is preliminary data.</text>
</comment>
<name>A0A8J8GAZ5_9BACI</name>
<feature type="coiled-coil region" evidence="3">
    <location>
        <begin position="161"/>
        <end position="188"/>
    </location>
</feature>
<feature type="compositionally biased region" description="Polar residues" evidence="4">
    <location>
        <begin position="15"/>
        <end position="38"/>
    </location>
</feature>
<dbReference type="InterPro" id="IPR050902">
    <property type="entry name" value="ABC_Transporter_SBP"/>
</dbReference>
<accession>A0A8J8GAZ5</accession>
<dbReference type="InterPro" id="IPR054828">
    <property type="entry name" value="Vit_B12_bind_prot"/>
</dbReference>
<dbReference type="Proteomes" id="UP000625804">
    <property type="component" value="Unassembled WGS sequence"/>
</dbReference>
<evidence type="ECO:0000313" key="7">
    <source>
        <dbReference type="Proteomes" id="UP000625804"/>
    </source>
</evidence>
<evidence type="ECO:0000256" key="1">
    <source>
        <dbReference type="ARBA" id="ARBA00008814"/>
    </source>
</evidence>
<dbReference type="Pfam" id="PF01497">
    <property type="entry name" value="Peripla_BP_2"/>
    <property type="match status" value="1"/>
</dbReference>
<evidence type="ECO:0000259" key="5">
    <source>
        <dbReference type="PROSITE" id="PS50983"/>
    </source>
</evidence>
<dbReference type="PANTHER" id="PTHR30535">
    <property type="entry name" value="VITAMIN B12-BINDING PROTEIN"/>
    <property type="match status" value="1"/>
</dbReference>
<evidence type="ECO:0000256" key="4">
    <source>
        <dbReference type="SAM" id="MobiDB-lite"/>
    </source>
</evidence>
<dbReference type="Gene3D" id="3.40.50.1980">
    <property type="entry name" value="Nitrogenase molybdenum iron protein domain"/>
    <property type="match status" value="2"/>
</dbReference>
<dbReference type="GO" id="GO:0071281">
    <property type="term" value="P:cellular response to iron ion"/>
    <property type="evidence" value="ECO:0007669"/>
    <property type="project" value="TreeGrafter"/>
</dbReference>
<gene>
    <name evidence="6" type="ORF">HR057_01730</name>
</gene>